<name>A0A6C0BRG7_9ZZZZ</name>
<dbReference type="InterPro" id="IPR003121">
    <property type="entry name" value="SWIB_MDM2_domain"/>
</dbReference>
<dbReference type="PROSITE" id="PS51925">
    <property type="entry name" value="SWIB_MDM2"/>
    <property type="match status" value="1"/>
</dbReference>
<feature type="domain" description="DM2" evidence="1">
    <location>
        <begin position="59"/>
        <end position="140"/>
    </location>
</feature>
<sequence>MEEICKDVTDTYGAMYTHLNTLKQEIKNMEKKMKTDEKRLVKLIKGYKPTRQGSKSLTGFAKPGKISEEMSVFMGKDNPEELVSRTEATQFMVNYIKDNGLSDGKNLIPNDVLCKLLDVTPETDLTYFSLQKYMTRHFIKD</sequence>
<accession>A0A6C0BRG7</accession>
<dbReference type="SUPFAM" id="SSF47592">
    <property type="entry name" value="SWIB/MDM2 domain"/>
    <property type="match status" value="1"/>
</dbReference>
<proteinExistence type="predicted"/>
<dbReference type="CDD" id="cd10567">
    <property type="entry name" value="SWIB-MDM2_like"/>
    <property type="match status" value="1"/>
</dbReference>
<reference evidence="2" key="1">
    <citation type="journal article" date="2020" name="Nature">
        <title>Giant virus diversity and host interactions through global metagenomics.</title>
        <authorList>
            <person name="Schulz F."/>
            <person name="Roux S."/>
            <person name="Paez-Espino D."/>
            <person name="Jungbluth S."/>
            <person name="Walsh D.A."/>
            <person name="Denef V.J."/>
            <person name="McMahon K.D."/>
            <person name="Konstantinidis K.T."/>
            <person name="Eloe-Fadrosh E.A."/>
            <person name="Kyrpides N.C."/>
            <person name="Woyke T."/>
        </authorList>
    </citation>
    <scope>NUCLEOTIDE SEQUENCE</scope>
    <source>
        <strain evidence="2">GVMAG-M-3300018416-45</strain>
    </source>
</reference>
<organism evidence="2">
    <name type="scientific">viral metagenome</name>
    <dbReference type="NCBI Taxonomy" id="1070528"/>
    <lineage>
        <taxon>unclassified sequences</taxon>
        <taxon>metagenomes</taxon>
        <taxon>organismal metagenomes</taxon>
    </lineage>
</organism>
<dbReference type="Pfam" id="PF02201">
    <property type="entry name" value="SWIB"/>
    <property type="match status" value="1"/>
</dbReference>
<dbReference type="EMBL" id="MN739226">
    <property type="protein sequence ID" value="QHS94572.1"/>
    <property type="molecule type" value="Genomic_DNA"/>
</dbReference>
<dbReference type="Gene3D" id="1.10.245.10">
    <property type="entry name" value="SWIB/MDM2 domain"/>
    <property type="match status" value="1"/>
</dbReference>
<evidence type="ECO:0000313" key="2">
    <source>
        <dbReference type="EMBL" id="QHS94572.1"/>
    </source>
</evidence>
<dbReference type="InterPro" id="IPR036885">
    <property type="entry name" value="SWIB_MDM2_dom_sf"/>
</dbReference>
<protein>
    <recommendedName>
        <fullName evidence="1">DM2 domain-containing protein</fullName>
    </recommendedName>
</protein>
<dbReference type="AlphaFoldDB" id="A0A6C0BRG7"/>
<evidence type="ECO:0000259" key="1">
    <source>
        <dbReference type="PROSITE" id="PS51925"/>
    </source>
</evidence>